<sequence length="159" mass="18355">MNLGPAGKQEKLRSTSYFRKGRKYDQDMVFASDYHITELRGEAKGLKEVLKKRGLWPEEGLRLKEARELISQQLDFLAQKGQLEEIIVAAGHQIIFYPKFHCELNYIETFWGLQKTVPLALNSVPLPTICRYARKAFHYMDAYRKSLNGKAAEFAVKNT</sequence>
<protein>
    <submittedName>
        <fullName evidence="1">8961_t:CDS:1</fullName>
    </submittedName>
</protein>
<evidence type="ECO:0000313" key="1">
    <source>
        <dbReference type="EMBL" id="CAG8837121.1"/>
    </source>
</evidence>
<dbReference type="PANTHER" id="PTHR35871:SF1">
    <property type="entry name" value="CXC1-LIKE CYSTEINE CLUSTER ASSOCIATED WITH KDZ TRANSPOSASES DOMAIN-CONTAINING PROTEIN"/>
    <property type="match status" value="1"/>
</dbReference>
<reference evidence="1" key="1">
    <citation type="submission" date="2021-06" db="EMBL/GenBank/DDBJ databases">
        <authorList>
            <person name="Kallberg Y."/>
            <person name="Tangrot J."/>
            <person name="Rosling A."/>
        </authorList>
    </citation>
    <scope>NUCLEOTIDE SEQUENCE</scope>
    <source>
        <strain evidence="1">FL966</strain>
    </source>
</reference>
<comment type="caution">
    <text evidence="1">The sequence shown here is derived from an EMBL/GenBank/DDBJ whole genome shotgun (WGS) entry which is preliminary data.</text>
</comment>
<accession>A0A9N9KIA2</accession>
<feature type="non-terminal residue" evidence="1">
    <location>
        <position position="159"/>
    </location>
</feature>
<evidence type="ECO:0000313" key="2">
    <source>
        <dbReference type="Proteomes" id="UP000789759"/>
    </source>
</evidence>
<dbReference type="Proteomes" id="UP000789759">
    <property type="component" value="Unassembled WGS sequence"/>
</dbReference>
<dbReference type="PANTHER" id="PTHR35871">
    <property type="entry name" value="EXPRESSED PROTEIN"/>
    <property type="match status" value="1"/>
</dbReference>
<keyword evidence="2" id="KW-1185">Reference proteome</keyword>
<dbReference type="EMBL" id="CAJVQA010080478">
    <property type="protein sequence ID" value="CAG8837121.1"/>
    <property type="molecule type" value="Genomic_DNA"/>
</dbReference>
<dbReference type="OrthoDB" id="2418316at2759"/>
<proteinExistence type="predicted"/>
<name>A0A9N9KIA2_9GLOM</name>
<organism evidence="1 2">
    <name type="scientific">Cetraspora pellucida</name>
    <dbReference type="NCBI Taxonomy" id="1433469"/>
    <lineage>
        <taxon>Eukaryota</taxon>
        <taxon>Fungi</taxon>
        <taxon>Fungi incertae sedis</taxon>
        <taxon>Mucoromycota</taxon>
        <taxon>Glomeromycotina</taxon>
        <taxon>Glomeromycetes</taxon>
        <taxon>Diversisporales</taxon>
        <taxon>Gigasporaceae</taxon>
        <taxon>Cetraspora</taxon>
    </lineage>
</organism>
<dbReference type="AlphaFoldDB" id="A0A9N9KIA2"/>
<gene>
    <name evidence="1" type="ORF">CPELLU_LOCUS21502</name>
</gene>